<feature type="transmembrane region" description="Helical" evidence="8">
    <location>
        <begin position="143"/>
        <end position="167"/>
    </location>
</feature>
<dbReference type="Gene3D" id="1.20.1420.30">
    <property type="entry name" value="NCX, central ion-binding region"/>
    <property type="match status" value="1"/>
</dbReference>
<feature type="non-terminal residue" evidence="10">
    <location>
        <position position="1"/>
    </location>
</feature>
<keyword evidence="7 8" id="KW-0472">Membrane</keyword>
<reference evidence="10" key="1">
    <citation type="journal article" date="2021" name="Genome Biol. Evol.">
        <title>The assembled and annotated genome of the fairy-ring fungus Marasmius oreades.</title>
        <authorList>
            <person name="Hiltunen M."/>
            <person name="Ament-Velasquez S.L."/>
            <person name="Johannesson H."/>
        </authorList>
    </citation>
    <scope>NUCLEOTIDE SEQUENCE</scope>
    <source>
        <strain evidence="10">03SP1</strain>
    </source>
</reference>
<dbReference type="RefSeq" id="XP_043016622.1">
    <property type="nucleotide sequence ID" value="XM_043147908.1"/>
</dbReference>
<sequence length="232" mass="25017">AFMVFQLYSHAALYTTTDGIHPLNSVKYAAKSSAEVGEQRSMNYGGRTAVDLEAATSSGSAEKDEEESMLHLNLWVLVGSLVVVTVLVSVTAEWLVDAVDGIVDEGHLSTEFVGIILLSVVGNIGDLFTAVSMAMKDKVNLSIAIAVGSSIQTALFLTPFLVILGWILGKPLTLLFDPYDSITLFVSVLIVNYVVQDGKSNWLEGFILLALYALVAVTFFFYPGQNTSVLCH</sequence>
<dbReference type="OrthoDB" id="1699231at2759"/>
<comment type="subcellular location">
    <subcellularLocation>
        <location evidence="1">Endomembrane system</location>
        <topology evidence="1">Multi-pass membrane protein</topology>
    </subcellularLocation>
</comment>
<dbReference type="InterPro" id="IPR044880">
    <property type="entry name" value="NCX_ion-bd_dom_sf"/>
</dbReference>
<evidence type="ECO:0000256" key="1">
    <source>
        <dbReference type="ARBA" id="ARBA00004127"/>
    </source>
</evidence>
<dbReference type="InterPro" id="IPR004837">
    <property type="entry name" value="NaCa_Exmemb"/>
</dbReference>
<dbReference type="GO" id="GO:0015369">
    <property type="term" value="F:calcium:proton antiporter activity"/>
    <property type="evidence" value="ECO:0007669"/>
    <property type="project" value="TreeGrafter"/>
</dbReference>
<keyword evidence="4 8" id="KW-0812">Transmembrane</keyword>
<keyword evidence="5 8" id="KW-1133">Transmembrane helix</keyword>
<accession>A0A9P8AFX8</accession>
<keyword evidence="11" id="KW-1185">Reference proteome</keyword>
<evidence type="ECO:0000256" key="2">
    <source>
        <dbReference type="ARBA" id="ARBA00008170"/>
    </source>
</evidence>
<name>A0A9P8AFX8_9AGAR</name>
<keyword evidence="3" id="KW-0813">Transport</keyword>
<dbReference type="PANTHER" id="PTHR31503:SF20">
    <property type="entry name" value="CA(2+)_H(+) EXCHANGER, PUTATIVE (EUROFUNG)-RELATED"/>
    <property type="match status" value="1"/>
</dbReference>
<dbReference type="GeneID" id="66071007"/>
<comment type="caution">
    <text evidence="10">The sequence shown here is derived from an EMBL/GenBank/DDBJ whole genome shotgun (WGS) entry which is preliminary data.</text>
</comment>
<evidence type="ECO:0000256" key="5">
    <source>
        <dbReference type="ARBA" id="ARBA00022989"/>
    </source>
</evidence>
<dbReference type="Pfam" id="PF01699">
    <property type="entry name" value="Na_Ca_ex"/>
    <property type="match status" value="1"/>
</dbReference>
<keyword evidence="6" id="KW-0406">Ion transport</keyword>
<dbReference type="FunFam" id="1.20.1420.30:FF:000024">
    <property type="entry name" value="Calcium/proton exchanger, variant"/>
    <property type="match status" value="1"/>
</dbReference>
<evidence type="ECO:0000313" key="11">
    <source>
        <dbReference type="Proteomes" id="UP001049176"/>
    </source>
</evidence>
<proteinExistence type="inferred from homology"/>
<dbReference type="GO" id="GO:0000329">
    <property type="term" value="C:fungal-type vacuole membrane"/>
    <property type="evidence" value="ECO:0007669"/>
    <property type="project" value="TreeGrafter"/>
</dbReference>
<evidence type="ECO:0000256" key="7">
    <source>
        <dbReference type="ARBA" id="ARBA00023136"/>
    </source>
</evidence>
<gene>
    <name evidence="10" type="ORF">E1B28_001931</name>
</gene>
<organism evidence="10 11">
    <name type="scientific">Marasmius oreades</name>
    <name type="common">fairy-ring Marasmius</name>
    <dbReference type="NCBI Taxonomy" id="181124"/>
    <lineage>
        <taxon>Eukaryota</taxon>
        <taxon>Fungi</taxon>
        <taxon>Dikarya</taxon>
        <taxon>Basidiomycota</taxon>
        <taxon>Agaricomycotina</taxon>
        <taxon>Agaricomycetes</taxon>
        <taxon>Agaricomycetidae</taxon>
        <taxon>Agaricales</taxon>
        <taxon>Marasmiineae</taxon>
        <taxon>Marasmiaceae</taxon>
        <taxon>Marasmius</taxon>
    </lineage>
</organism>
<dbReference type="InterPro" id="IPR004713">
    <property type="entry name" value="CaH_exchang"/>
</dbReference>
<evidence type="ECO:0000256" key="3">
    <source>
        <dbReference type="ARBA" id="ARBA00022448"/>
    </source>
</evidence>
<comment type="similarity">
    <text evidence="2">Belongs to the Ca(2+):cation antiporter (CaCA) (TC 2.A.19) family.</text>
</comment>
<protein>
    <recommendedName>
        <fullName evidence="9">Sodium/calcium exchanger membrane region domain-containing protein</fullName>
    </recommendedName>
</protein>
<dbReference type="GO" id="GO:0012505">
    <property type="term" value="C:endomembrane system"/>
    <property type="evidence" value="ECO:0007669"/>
    <property type="project" value="UniProtKB-SubCell"/>
</dbReference>
<feature type="domain" description="Sodium/calcium exchanger membrane region" evidence="9">
    <location>
        <begin position="78"/>
        <end position="220"/>
    </location>
</feature>
<dbReference type="EMBL" id="CM032181">
    <property type="protein sequence ID" value="KAG7100152.1"/>
    <property type="molecule type" value="Genomic_DNA"/>
</dbReference>
<feature type="transmembrane region" description="Helical" evidence="8">
    <location>
        <begin position="179"/>
        <end position="195"/>
    </location>
</feature>
<dbReference type="AlphaFoldDB" id="A0A9P8AFX8"/>
<dbReference type="Proteomes" id="UP001049176">
    <property type="component" value="Chromosome 1"/>
</dbReference>
<evidence type="ECO:0000313" key="10">
    <source>
        <dbReference type="EMBL" id="KAG7100152.1"/>
    </source>
</evidence>
<evidence type="ECO:0000259" key="9">
    <source>
        <dbReference type="Pfam" id="PF01699"/>
    </source>
</evidence>
<evidence type="ECO:0000256" key="4">
    <source>
        <dbReference type="ARBA" id="ARBA00022692"/>
    </source>
</evidence>
<feature type="transmembrane region" description="Helical" evidence="8">
    <location>
        <begin position="112"/>
        <end position="131"/>
    </location>
</feature>
<evidence type="ECO:0000256" key="6">
    <source>
        <dbReference type="ARBA" id="ARBA00023065"/>
    </source>
</evidence>
<feature type="transmembrane region" description="Helical" evidence="8">
    <location>
        <begin position="72"/>
        <end position="92"/>
    </location>
</feature>
<dbReference type="GO" id="GO:0006874">
    <property type="term" value="P:intracellular calcium ion homeostasis"/>
    <property type="evidence" value="ECO:0007669"/>
    <property type="project" value="TreeGrafter"/>
</dbReference>
<dbReference type="KEGG" id="more:E1B28_001931"/>
<dbReference type="PANTHER" id="PTHR31503">
    <property type="entry name" value="VACUOLAR CALCIUM ION TRANSPORTER"/>
    <property type="match status" value="1"/>
</dbReference>
<feature type="transmembrane region" description="Helical" evidence="8">
    <location>
        <begin position="202"/>
        <end position="222"/>
    </location>
</feature>
<evidence type="ECO:0000256" key="8">
    <source>
        <dbReference type="SAM" id="Phobius"/>
    </source>
</evidence>